<evidence type="ECO:0000256" key="16">
    <source>
        <dbReference type="ARBA" id="ARBA00023203"/>
    </source>
</evidence>
<dbReference type="InterPro" id="IPR057494">
    <property type="entry name" value="Rossman_Mical"/>
</dbReference>
<dbReference type="Gene3D" id="3.50.50.60">
    <property type="entry name" value="FAD/NAD(P)-binding domain"/>
    <property type="match status" value="1"/>
</dbReference>
<keyword evidence="14" id="KW-0440">LIM domain</keyword>
<keyword evidence="18" id="KW-0539">Nucleus</keyword>
<evidence type="ECO:0000256" key="14">
    <source>
        <dbReference type="ARBA" id="ARBA00023038"/>
    </source>
</evidence>
<evidence type="ECO:0000256" key="17">
    <source>
        <dbReference type="ARBA" id="ARBA00023212"/>
    </source>
</evidence>
<dbReference type="SUPFAM" id="SSF47576">
    <property type="entry name" value="Calponin-homology domain, CH-domain"/>
    <property type="match status" value="1"/>
</dbReference>
<comment type="cofactor">
    <cofactor evidence="1">
        <name>FAD</name>
        <dbReference type="ChEBI" id="CHEBI:57692"/>
    </cofactor>
</comment>
<evidence type="ECO:0000256" key="10">
    <source>
        <dbReference type="ARBA" id="ARBA00022833"/>
    </source>
</evidence>
<reference evidence="21" key="1">
    <citation type="submission" date="2025-08" db="UniProtKB">
        <authorList>
            <consortium name="Ensembl"/>
        </authorList>
    </citation>
    <scope>IDENTIFICATION</scope>
</reference>
<evidence type="ECO:0000256" key="15">
    <source>
        <dbReference type="ARBA" id="ARBA00023180"/>
    </source>
</evidence>
<evidence type="ECO:0000256" key="4">
    <source>
        <dbReference type="ARBA" id="ARBA00005465"/>
    </source>
</evidence>
<comment type="similarity">
    <text evidence="5">Belongs to the Mical family.</text>
</comment>
<keyword evidence="16" id="KW-0009">Actin-binding</keyword>
<dbReference type="Ensembl" id="ENSSPUT00000011981.1">
    <property type="protein sequence ID" value="ENSSPUP00000011243.1"/>
    <property type="gene ID" value="ENSSPUG00000008534.1"/>
</dbReference>
<dbReference type="InterPro" id="IPR050540">
    <property type="entry name" value="F-actin_Monoox_Mical"/>
</dbReference>
<dbReference type="FunFam" id="1.10.418.10:FF:000026">
    <property type="entry name" value="protein-methionine sulfoxide oxidase MICAL3 isoform X1"/>
    <property type="match status" value="1"/>
</dbReference>
<evidence type="ECO:0000259" key="20">
    <source>
        <dbReference type="PROSITE" id="PS50021"/>
    </source>
</evidence>
<keyword evidence="7" id="KW-0285">Flavoprotein</keyword>
<evidence type="ECO:0000256" key="7">
    <source>
        <dbReference type="ARBA" id="ARBA00022630"/>
    </source>
</evidence>
<reference evidence="21" key="2">
    <citation type="submission" date="2025-09" db="UniProtKB">
        <authorList>
            <consortium name="Ensembl"/>
        </authorList>
    </citation>
    <scope>IDENTIFICATION</scope>
</reference>
<evidence type="ECO:0000256" key="1">
    <source>
        <dbReference type="ARBA" id="ARBA00001974"/>
    </source>
</evidence>
<dbReference type="GO" id="GO:0120501">
    <property type="term" value="F:F-actin monooxygenase activity"/>
    <property type="evidence" value="ECO:0007669"/>
    <property type="project" value="UniProtKB-EC"/>
</dbReference>
<dbReference type="InterPro" id="IPR002938">
    <property type="entry name" value="FAD-bd"/>
</dbReference>
<keyword evidence="11" id="KW-0521">NADP</keyword>
<evidence type="ECO:0000313" key="22">
    <source>
        <dbReference type="Proteomes" id="UP000694392"/>
    </source>
</evidence>
<evidence type="ECO:0000313" key="21">
    <source>
        <dbReference type="Ensembl" id="ENSSPUP00000011243.1"/>
    </source>
</evidence>
<dbReference type="Proteomes" id="UP000694392">
    <property type="component" value="Unplaced"/>
</dbReference>
<dbReference type="InterPro" id="IPR036188">
    <property type="entry name" value="FAD/NAD-bd_sf"/>
</dbReference>
<feature type="domain" description="Calponin-homology (CH)" evidence="20">
    <location>
        <begin position="517"/>
        <end position="623"/>
    </location>
</feature>
<dbReference type="PROSITE" id="PS50021">
    <property type="entry name" value="CH"/>
    <property type="match status" value="1"/>
</dbReference>
<keyword evidence="12" id="KW-0560">Oxidoreductase</keyword>
<dbReference type="Pfam" id="PF25413">
    <property type="entry name" value="Rossman_Mical"/>
    <property type="match status" value="1"/>
</dbReference>
<evidence type="ECO:0000256" key="18">
    <source>
        <dbReference type="ARBA" id="ARBA00023242"/>
    </source>
</evidence>
<evidence type="ECO:0000256" key="11">
    <source>
        <dbReference type="ARBA" id="ARBA00022857"/>
    </source>
</evidence>
<keyword evidence="15" id="KW-0325">Glycoprotein</keyword>
<protein>
    <submittedName>
        <fullName evidence="21">Microtubule associated monooxygenase, calponin and LIM domain containing 3</fullName>
    </submittedName>
</protein>
<dbReference type="PANTHER" id="PTHR23167:SF51">
    <property type="entry name" value="[F-ACTIN]-MONOOXYGENASE MICAL3"/>
    <property type="match status" value="1"/>
</dbReference>
<gene>
    <name evidence="21" type="primary">MICAL3</name>
</gene>
<dbReference type="Gene3D" id="1.10.418.10">
    <property type="entry name" value="Calponin-like domain"/>
    <property type="match status" value="1"/>
</dbReference>
<keyword evidence="17" id="KW-0206">Cytoskeleton</keyword>
<dbReference type="Pfam" id="PF01494">
    <property type="entry name" value="FAD_binding_3"/>
    <property type="match status" value="1"/>
</dbReference>
<evidence type="ECO:0000256" key="3">
    <source>
        <dbReference type="ARBA" id="ARBA00004245"/>
    </source>
</evidence>
<evidence type="ECO:0000256" key="12">
    <source>
        <dbReference type="ARBA" id="ARBA00023002"/>
    </source>
</evidence>
<dbReference type="PRINTS" id="PR00420">
    <property type="entry name" value="RNGMNOXGNASE"/>
</dbReference>
<comment type="similarity">
    <text evidence="4">Belongs to the flavin monoamine oxidase family. FIG1 subfamily.</text>
</comment>
<keyword evidence="22" id="KW-1185">Reference proteome</keyword>
<organism evidence="21 22">
    <name type="scientific">Sphenodon punctatus</name>
    <name type="common">Tuatara</name>
    <name type="synonym">Hatteria punctata</name>
    <dbReference type="NCBI Taxonomy" id="8508"/>
    <lineage>
        <taxon>Eukaryota</taxon>
        <taxon>Metazoa</taxon>
        <taxon>Chordata</taxon>
        <taxon>Craniata</taxon>
        <taxon>Vertebrata</taxon>
        <taxon>Euteleostomi</taxon>
        <taxon>Lepidosauria</taxon>
        <taxon>Sphenodontia</taxon>
        <taxon>Sphenodontidae</taxon>
        <taxon>Sphenodon</taxon>
    </lineage>
</organism>
<evidence type="ECO:0000256" key="5">
    <source>
        <dbReference type="ARBA" id="ARBA00008223"/>
    </source>
</evidence>
<keyword evidence="10" id="KW-0862">Zinc</keyword>
<dbReference type="PANTHER" id="PTHR23167">
    <property type="entry name" value="CALPONIN HOMOLOGY DOMAIN-CONTAINING PROTEIN DDB_G0272472-RELATED"/>
    <property type="match status" value="1"/>
</dbReference>
<dbReference type="GO" id="GO:0046872">
    <property type="term" value="F:metal ion binding"/>
    <property type="evidence" value="ECO:0007669"/>
    <property type="project" value="UniProtKB-KW"/>
</dbReference>
<evidence type="ECO:0000256" key="19">
    <source>
        <dbReference type="ARBA" id="ARBA00049522"/>
    </source>
</evidence>
<dbReference type="InterPro" id="IPR001715">
    <property type="entry name" value="CH_dom"/>
</dbReference>
<dbReference type="FunFam" id="3.50.50.60:FF:000004">
    <property type="entry name" value="protein-methionine sulfoxide oxidase MICAL2 isoform X1"/>
    <property type="match status" value="1"/>
</dbReference>
<evidence type="ECO:0000256" key="9">
    <source>
        <dbReference type="ARBA" id="ARBA00022827"/>
    </source>
</evidence>
<dbReference type="InterPro" id="IPR036872">
    <property type="entry name" value="CH_dom_sf"/>
</dbReference>
<dbReference type="GO" id="GO:0005856">
    <property type="term" value="C:cytoskeleton"/>
    <property type="evidence" value="ECO:0007669"/>
    <property type="project" value="UniProtKB-SubCell"/>
</dbReference>
<keyword evidence="9" id="KW-0274">FAD</keyword>
<evidence type="ECO:0000256" key="8">
    <source>
        <dbReference type="ARBA" id="ARBA00022723"/>
    </source>
</evidence>
<sequence length="653" mass="74203">MEESRNEKVNQAHGLFDRFVQASTCKGTLKAFQELCDHLELKPKDYRTFYHKLKSKLNYWKAKALWAKLDKRGSHKDYRKGKVCANTKCLIIGAGPCGLRTSIDLCLLGAKVVVIEKRDAFSRNNVLHLWPFTIHDLRGLGAKKFYGKFCAGAIDHISIRQLQLILLKVALILGVEIHVNVEFQGLVYPPEDQENERIGWRAQVHPKTHPVSEYEFDVIIGGDGRRNTLEGFRRKEFRGKLAIAITANFINRNTTAEAKVEEISGVAFIFNQKFFQDLREATGIDLENIVYYKDDTHYFVMTAKKQSLLEKGVILHDYADTELLLSRENVDQEALLNYAREAADFSTNQQLPSLDFAINHYGQPDVAMFDFTCMYASENAAMVREVNGHQLLVALVGDSLLEPFWPMGTGIARGFLAAMDSAWMVRSWSLGTSTLEVLAERESIYRLLPQTTPENVSKNFSQYCIDPVTRYPNININFLRPNQVRHLYDTGDLKDIHLEIENLVNSRTPKLTRNESVARSSKLLGWCQRQTDGYAGVNVTDLTMSWKSGLALCAIIHRYRPDLIDFDSLDEHNVEKNNQLAFDIAEKEFGISPIMTGKEMASVGEPDKLSMVMYLSQFYEMFKDSIPRVTPTETDPVKQDKAGLPLPLVLLLP</sequence>
<comment type="subcellular location">
    <subcellularLocation>
        <location evidence="3">Cytoplasm</location>
        <location evidence="3">Cytoskeleton</location>
    </subcellularLocation>
    <subcellularLocation>
        <location evidence="2">Nucleus</location>
    </subcellularLocation>
</comment>
<keyword evidence="8" id="KW-0479">Metal-binding</keyword>
<evidence type="ECO:0000256" key="6">
    <source>
        <dbReference type="ARBA" id="ARBA00022490"/>
    </source>
</evidence>
<dbReference type="GeneTree" id="ENSGT00940000155580"/>
<dbReference type="SMART" id="SM00033">
    <property type="entry name" value="CH"/>
    <property type="match status" value="1"/>
</dbReference>
<comment type="catalytic activity">
    <reaction evidence="19">
        <text>L-methionyl-[F-actin] + NADPH + O2 + H(+) = L-methionyl-(R)-S-oxide-[F-actin] + NADP(+) + H2O</text>
        <dbReference type="Rhea" id="RHEA:51308"/>
        <dbReference type="Rhea" id="RHEA-COMP:12953"/>
        <dbReference type="Rhea" id="RHEA-COMP:12956"/>
        <dbReference type="ChEBI" id="CHEBI:15377"/>
        <dbReference type="ChEBI" id="CHEBI:15378"/>
        <dbReference type="ChEBI" id="CHEBI:15379"/>
        <dbReference type="ChEBI" id="CHEBI:16044"/>
        <dbReference type="ChEBI" id="CHEBI:45764"/>
        <dbReference type="ChEBI" id="CHEBI:57783"/>
        <dbReference type="ChEBI" id="CHEBI:58349"/>
        <dbReference type="EC" id="1.14.13.225"/>
    </reaction>
</comment>
<dbReference type="SUPFAM" id="SSF51905">
    <property type="entry name" value="FAD/NAD(P)-binding domain"/>
    <property type="match status" value="1"/>
</dbReference>
<proteinExistence type="inferred from homology"/>
<keyword evidence="13" id="KW-0503">Monooxygenase</keyword>
<dbReference type="Pfam" id="PF00307">
    <property type="entry name" value="CH"/>
    <property type="match status" value="1"/>
</dbReference>
<evidence type="ECO:0000256" key="2">
    <source>
        <dbReference type="ARBA" id="ARBA00004123"/>
    </source>
</evidence>
<accession>A0A8D0GU14</accession>
<dbReference type="GO" id="GO:0005634">
    <property type="term" value="C:nucleus"/>
    <property type="evidence" value="ECO:0007669"/>
    <property type="project" value="UniProtKB-SubCell"/>
</dbReference>
<dbReference type="GO" id="GO:0003779">
    <property type="term" value="F:actin binding"/>
    <property type="evidence" value="ECO:0007669"/>
    <property type="project" value="UniProtKB-KW"/>
</dbReference>
<evidence type="ECO:0000256" key="13">
    <source>
        <dbReference type="ARBA" id="ARBA00023033"/>
    </source>
</evidence>
<name>A0A8D0GU14_SPHPU</name>
<dbReference type="CDD" id="cd21251">
    <property type="entry name" value="CH_MICAL3"/>
    <property type="match status" value="1"/>
</dbReference>
<dbReference type="AlphaFoldDB" id="A0A8D0GU14"/>
<dbReference type="GO" id="GO:0071949">
    <property type="term" value="F:FAD binding"/>
    <property type="evidence" value="ECO:0007669"/>
    <property type="project" value="InterPro"/>
</dbReference>
<keyword evidence="6" id="KW-0963">Cytoplasm</keyword>